<evidence type="ECO:0000256" key="1">
    <source>
        <dbReference type="SAM" id="Phobius"/>
    </source>
</evidence>
<gene>
    <name evidence="2" type="ORF">SAMN04489718_3390</name>
</gene>
<keyword evidence="3" id="KW-1185">Reference proteome</keyword>
<dbReference type="Proteomes" id="UP000199301">
    <property type="component" value="Unassembled WGS sequence"/>
</dbReference>
<keyword evidence="1" id="KW-1133">Transmembrane helix</keyword>
<proteinExistence type="predicted"/>
<accession>A0A1H1G425</accession>
<keyword evidence="1" id="KW-0812">Transmembrane</keyword>
<protein>
    <submittedName>
        <fullName evidence="2">Uncharacterized protein</fullName>
    </submittedName>
</protein>
<evidence type="ECO:0000313" key="2">
    <source>
        <dbReference type="EMBL" id="SDR07586.1"/>
    </source>
</evidence>
<keyword evidence="1" id="KW-0472">Membrane</keyword>
<dbReference type="STRING" id="995062.SAMN04489718_3390"/>
<sequence>MAQQLSIGPSLSSDAVQERLLRPAASSLRSGRAARSRAWLSRDNIVCVLLVVGVLTAGVAMFQAMNTIGP</sequence>
<dbReference type="EMBL" id="FNKO01000002">
    <property type="protein sequence ID" value="SDR07586.1"/>
    <property type="molecule type" value="Genomic_DNA"/>
</dbReference>
<organism evidence="2 3">
    <name type="scientific">Actinopolyspora saharensis</name>
    <dbReference type="NCBI Taxonomy" id="995062"/>
    <lineage>
        <taxon>Bacteria</taxon>
        <taxon>Bacillati</taxon>
        <taxon>Actinomycetota</taxon>
        <taxon>Actinomycetes</taxon>
        <taxon>Actinopolysporales</taxon>
        <taxon>Actinopolysporaceae</taxon>
        <taxon>Actinopolyspora</taxon>
    </lineage>
</organism>
<reference evidence="3" key="1">
    <citation type="submission" date="2016-10" db="EMBL/GenBank/DDBJ databases">
        <authorList>
            <person name="Varghese N."/>
            <person name="Submissions S."/>
        </authorList>
    </citation>
    <scope>NUCLEOTIDE SEQUENCE [LARGE SCALE GENOMIC DNA]</scope>
    <source>
        <strain evidence="3">DSM 45459</strain>
    </source>
</reference>
<feature type="transmembrane region" description="Helical" evidence="1">
    <location>
        <begin position="45"/>
        <end position="65"/>
    </location>
</feature>
<dbReference type="AlphaFoldDB" id="A0A1H1G425"/>
<evidence type="ECO:0000313" key="3">
    <source>
        <dbReference type="Proteomes" id="UP000199301"/>
    </source>
</evidence>
<name>A0A1H1G425_9ACTN</name>
<dbReference type="RefSeq" id="WP_139186577.1">
    <property type="nucleotide sequence ID" value="NZ_FNKO01000002.1"/>
</dbReference>